<dbReference type="PIRSF" id="PIRSF016919">
    <property type="entry name" value="HupE_UreJ"/>
    <property type="match status" value="1"/>
</dbReference>
<dbReference type="RefSeq" id="WP_369288882.1">
    <property type="nucleotide sequence ID" value="NZ_JBFTEG010000017.1"/>
</dbReference>
<evidence type="ECO:0000313" key="3">
    <source>
        <dbReference type="EMBL" id="MEX6503944.1"/>
    </source>
</evidence>
<dbReference type="InterPro" id="IPR007038">
    <property type="entry name" value="HupE_UreJ"/>
</dbReference>
<sequence length="190" mass="18908">MKLRAPLIALPLLLGPALALAHPGHAASGLMAGLAHPLLGLDHLLAMFAIGLWAAQQRDAARWAVPLSFVASLLLGGQMGFAGLQLPLLESGIAGSLLALGLLVALAARLPLAVGAGLAALFGLGHGVAHGLELPAQASPWLYASGFVVASAALHTCGYALALRLPRAAAPMVRLAGAASALGGAWLLAG</sequence>
<reference evidence="3 4" key="1">
    <citation type="submission" date="2024-07" db="EMBL/GenBank/DDBJ databases">
        <authorList>
            <person name="Li M."/>
        </authorList>
    </citation>
    <scope>NUCLEOTIDE SEQUENCE [LARGE SCALE GENOMIC DNA]</scope>
    <source>
        <strain evidence="3 4">25A3E</strain>
    </source>
</reference>
<accession>A0ABV3YXZ4</accession>
<keyword evidence="2" id="KW-0732">Signal</keyword>
<keyword evidence="4" id="KW-1185">Reference proteome</keyword>
<comment type="caution">
    <text evidence="3">The sequence shown here is derived from an EMBL/GenBank/DDBJ whole genome shotgun (WGS) entry which is preliminary data.</text>
</comment>
<feature type="signal peptide" evidence="2">
    <location>
        <begin position="1"/>
        <end position="21"/>
    </location>
</feature>
<feature type="chain" id="PRO_5046122264" evidence="2">
    <location>
        <begin position="22"/>
        <end position="190"/>
    </location>
</feature>
<evidence type="ECO:0000256" key="2">
    <source>
        <dbReference type="SAM" id="SignalP"/>
    </source>
</evidence>
<feature type="transmembrane region" description="Helical" evidence="1">
    <location>
        <begin position="36"/>
        <end position="55"/>
    </location>
</feature>
<feature type="transmembrane region" description="Helical" evidence="1">
    <location>
        <begin position="168"/>
        <end position="189"/>
    </location>
</feature>
<keyword evidence="1" id="KW-0472">Membrane</keyword>
<evidence type="ECO:0000313" key="4">
    <source>
        <dbReference type="Proteomes" id="UP001560296"/>
    </source>
</evidence>
<name>A0ABV3YXZ4_9PSED</name>
<feature type="transmembrane region" description="Helical" evidence="1">
    <location>
        <begin position="67"/>
        <end position="86"/>
    </location>
</feature>
<keyword evidence="1" id="KW-1133">Transmembrane helix</keyword>
<gene>
    <name evidence="3" type="ORF">AB5S05_17925</name>
</gene>
<dbReference type="Pfam" id="PF04955">
    <property type="entry name" value="HupE_UreJ"/>
    <property type="match status" value="1"/>
</dbReference>
<feature type="transmembrane region" description="Helical" evidence="1">
    <location>
        <begin position="141"/>
        <end position="162"/>
    </location>
</feature>
<evidence type="ECO:0000256" key="1">
    <source>
        <dbReference type="SAM" id="Phobius"/>
    </source>
</evidence>
<dbReference type="EMBL" id="JBFTEG010000017">
    <property type="protein sequence ID" value="MEX6503944.1"/>
    <property type="molecule type" value="Genomic_DNA"/>
</dbReference>
<dbReference type="Proteomes" id="UP001560296">
    <property type="component" value="Unassembled WGS sequence"/>
</dbReference>
<feature type="transmembrane region" description="Helical" evidence="1">
    <location>
        <begin position="98"/>
        <end position="129"/>
    </location>
</feature>
<proteinExistence type="predicted"/>
<protein>
    <submittedName>
        <fullName evidence="3">HupE/UreJ family protein</fullName>
    </submittedName>
</protein>
<keyword evidence="1" id="KW-0812">Transmembrane</keyword>
<organism evidence="3 4">
    <name type="scientific">Pseudomonas zhanjiangensis</name>
    <dbReference type="NCBI Taxonomy" id="3239015"/>
    <lineage>
        <taxon>Bacteria</taxon>
        <taxon>Pseudomonadati</taxon>
        <taxon>Pseudomonadota</taxon>
        <taxon>Gammaproteobacteria</taxon>
        <taxon>Pseudomonadales</taxon>
        <taxon>Pseudomonadaceae</taxon>
        <taxon>Pseudomonas</taxon>
    </lineage>
</organism>